<evidence type="ECO:0000313" key="6">
    <source>
        <dbReference type="EMBL" id="KKR30819.1"/>
    </source>
</evidence>
<evidence type="ECO:0000256" key="1">
    <source>
        <dbReference type="ARBA" id="ARBA00010876"/>
    </source>
</evidence>
<protein>
    <recommendedName>
        <fullName evidence="4">Pseudouridine synthase</fullName>
        <ecNumber evidence="4">5.4.99.-</ecNumber>
    </recommendedName>
</protein>
<name>A0A0G0PRP4_9BACT</name>
<dbReference type="InterPro" id="IPR006224">
    <property type="entry name" value="PsdUridine_synth_RluA-like_CS"/>
</dbReference>
<comment type="caution">
    <text evidence="6">The sequence shown here is derived from an EMBL/GenBank/DDBJ whole genome shotgun (WGS) entry which is preliminary data.</text>
</comment>
<dbReference type="InterPro" id="IPR020103">
    <property type="entry name" value="PsdUridine_synth_cat_dom_sf"/>
</dbReference>
<comment type="catalytic activity">
    <reaction evidence="4">
        <text>a uridine in RNA = a pseudouridine in RNA</text>
        <dbReference type="Rhea" id="RHEA:48348"/>
        <dbReference type="Rhea" id="RHEA-COMP:12068"/>
        <dbReference type="Rhea" id="RHEA-COMP:12069"/>
        <dbReference type="ChEBI" id="CHEBI:65314"/>
        <dbReference type="ChEBI" id="CHEBI:65315"/>
    </reaction>
</comment>
<proteinExistence type="inferred from homology"/>
<dbReference type="InterPro" id="IPR006225">
    <property type="entry name" value="PsdUridine_synth_RluC/D"/>
</dbReference>
<dbReference type="PANTHER" id="PTHR21600:SF44">
    <property type="entry name" value="RIBOSOMAL LARGE SUBUNIT PSEUDOURIDINE SYNTHASE D"/>
    <property type="match status" value="1"/>
</dbReference>
<dbReference type="Gene3D" id="3.30.2350.10">
    <property type="entry name" value="Pseudouridine synthase"/>
    <property type="match status" value="1"/>
</dbReference>
<dbReference type="PATRIC" id="fig|1618552.3.peg.3"/>
<comment type="similarity">
    <text evidence="1 4">Belongs to the pseudouridine synthase RluA family.</text>
</comment>
<dbReference type="Pfam" id="PF00849">
    <property type="entry name" value="PseudoU_synth_2"/>
    <property type="match status" value="1"/>
</dbReference>
<gene>
    <name evidence="6" type="ORF">UT61_C0001G0003</name>
</gene>
<dbReference type="PANTHER" id="PTHR21600">
    <property type="entry name" value="MITOCHONDRIAL RNA PSEUDOURIDINE SYNTHASE"/>
    <property type="match status" value="1"/>
</dbReference>
<dbReference type="EC" id="5.4.99.-" evidence="4"/>
<dbReference type="GO" id="GO:0009982">
    <property type="term" value="F:pseudouridine synthase activity"/>
    <property type="evidence" value="ECO:0007669"/>
    <property type="project" value="InterPro"/>
</dbReference>
<feature type="domain" description="Pseudouridine synthase RsuA/RluA-like" evidence="5">
    <location>
        <begin position="11"/>
        <end position="175"/>
    </location>
</feature>
<dbReference type="GO" id="GO:0003723">
    <property type="term" value="F:RNA binding"/>
    <property type="evidence" value="ECO:0007669"/>
    <property type="project" value="InterPro"/>
</dbReference>
<dbReference type="Proteomes" id="UP000034793">
    <property type="component" value="Unassembled WGS sequence"/>
</dbReference>
<dbReference type="InterPro" id="IPR050188">
    <property type="entry name" value="RluA_PseudoU_synthase"/>
</dbReference>
<dbReference type="NCBIfam" id="TIGR00005">
    <property type="entry name" value="rluA_subfam"/>
    <property type="match status" value="1"/>
</dbReference>
<dbReference type="PROSITE" id="PS01129">
    <property type="entry name" value="PSI_RLU"/>
    <property type="match status" value="1"/>
</dbReference>
<evidence type="ECO:0000256" key="4">
    <source>
        <dbReference type="RuleBase" id="RU362028"/>
    </source>
</evidence>
<organism evidence="6 7">
    <name type="scientific">Candidatus Woesebacteria bacterium GW2011_GWA1_39_8</name>
    <dbReference type="NCBI Taxonomy" id="1618552"/>
    <lineage>
        <taxon>Bacteria</taxon>
        <taxon>Candidatus Woeseibacteriota</taxon>
    </lineage>
</organism>
<reference evidence="6 7" key="1">
    <citation type="journal article" date="2015" name="Nature">
        <title>rRNA introns, odd ribosomes, and small enigmatic genomes across a large radiation of phyla.</title>
        <authorList>
            <person name="Brown C.T."/>
            <person name="Hug L.A."/>
            <person name="Thomas B.C."/>
            <person name="Sharon I."/>
            <person name="Castelle C.J."/>
            <person name="Singh A."/>
            <person name="Wilkins M.J."/>
            <person name="Williams K.H."/>
            <person name="Banfield J.F."/>
        </authorList>
    </citation>
    <scope>NUCLEOTIDE SEQUENCE [LARGE SCALE GENOMIC DNA]</scope>
</reference>
<evidence type="ECO:0000256" key="3">
    <source>
        <dbReference type="PIRSR" id="PIRSR606225-1"/>
    </source>
</evidence>
<dbReference type="CDD" id="cd02869">
    <property type="entry name" value="PseudoU_synth_RluA_like"/>
    <property type="match status" value="1"/>
</dbReference>
<comment type="function">
    <text evidence="4">Responsible for synthesis of pseudouridine from uracil.</text>
</comment>
<evidence type="ECO:0000256" key="2">
    <source>
        <dbReference type="ARBA" id="ARBA00023235"/>
    </source>
</evidence>
<evidence type="ECO:0000313" key="7">
    <source>
        <dbReference type="Proteomes" id="UP000034793"/>
    </source>
</evidence>
<feature type="active site" evidence="3">
    <location>
        <position position="62"/>
    </location>
</feature>
<dbReference type="GO" id="GO:0000455">
    <property type="term" value="P:enzyme-directed rRNA pseudouridine synthesis"/>
    <property type="evidence" value="ECO:0007669"/>
    <property type="project" value="TreeGrafter"/>
</dbReference>
<evidence type="ECO:0000259" key="5">
    <source>
        <dbReference type="Pfam" id="PF00849"/>
    </source>
</evidence>
<keyword evidence="2 4" id="KW-0413">Isomerase</keyword>
<dbReference type="SUPFAM" id="SSF55120">
    <property type="entry name" value="Pseudouridine synthase"/>
    <property type="match status" value="1"/>
</dbReference>
<sequence length="245" mass="27893">MEPKVIYEDEYLLVLDKPAGWIVNEAETTKGSPVIQSWLKKNFNYPIVANRELRSGIVHRLDKETSGILLVAKTHPAFENLQVQFKSRNVKKEYIALVHGKVDPPAGGEGEIDAPVGRLPWNRERFGVLPGGRDAVTIYKVIKYYSLITNHQVLFTFLELHPKTGRTHQIRIHMKYLGHSIVSDNFYAGRKTARRDKIFCVRLFLHASKISFTHPETKKALNIQSDLPKDLKNALASLEKISQTP</sequence>
<dbReference type="GO" id="GO:0140098">
    <property type="term" value="F:catalytic activity, acting on RNA"/>
    <property type="evidence" value="ECO:0007669"/>
    <property type="project" value="UniProtKB-ARBA"/>
</dbReference>
<dbReference type="EMBL" id="LBXL01000001">
    <property type="protein sequence ID" value="KKR30819.1"/>
    <property type="molecule type" value="Genomic_DNA"/>
</dbReference>
<accession>A0A0G0PRP4</accession>
<dbReference type="InterPro" id="IPR006145">
    <property type="entry name" value="PsdUridine_synth_RsuA/RluA"/>
</dbReference>
<dbReference type="AlphaFoldDB" id="A0A0G0PRP4"/>